<dbReference type="GeneID" id="82157184"/>
<gene>
    <name evidence="1" type="ORF">HPS55_05345</name>
</gene>
<proteinExistence type="predicted"/>
<dbReference type="EMBL" id="JABKKE010000006">
    <property type="protein sequence ID" value="NPE13756.1"/>
    <property type="molecule type" value="Genomic_DNA"/>
</dbReference>
<protein>
    <submittedName>
        <fullName evidence="1">Uncharacterized protein</fullName>
    </submittedName>
</protein>
<organism evidence="1 2">
    <name type="scientific">Xylanibacter rodentium</name>
    <dbReference type="NCBI Taxonomy" id="2736289"/>
    <lineage>
        <taxon>Bacteria</taxon>
        <taxon>Pseudomonadati</taxon>
        <taxon>Bacteroidota</taxon>
        <taxon>Bacteroidia</taxon>
        <taxon>Bacteroidales</taxon>
        <taxon>Prevotellaceae</taxon>
        <taxon>Xylanibacter</taxon>
    </lineage>
</organism>
<name>A0ABX2AVR4_9BACT</name>
<keyword evidence="2" id="KW-1185">Reference proteome</keyword>
<evidence type="ECO:0000313" key="2">
    <source>
        <dbReference type="Proteomes" id="UP001193734"/>
    </source>
</evidence>
<dbReference type="RefSeq" id="WP_172177132.1">
    <property type="nucleotide sequence ID" value="NZ_CASGIA010000002.1"/>
</dbReference>
<dbReference type="Proteomes" id="UP001193734">
    <property type="component" value="Unassembled WGS sequence"/>
</dbReference>
<accession>A0ABX2AVR4</accession>
<evidence type="ECO:0000313" key="1">
    <source>
        <dbReference type="EMBL" id="NPE13756.1"/>
    </source>
</evidence>
<comment type="caution">
    <text evidence="1">The sequence shown here is derived from an EMBL/GenBank/DDBJ whole genome shotgun (WGS) entry which is preliminary data.</text>
</comment>
<sequence length="317" mass="36596">MAKKETKEKSYNIKVPVYTTTMLDQTVGLFENVSYNDMIQMIKGKLLKFSTPISSSNRNKTKQTVINGITCHDIAIEDVPALLLQISAFNTNMYDGYFEANEKIQITKDNKIGSDTNYVLLYPRIKGLSAETYTCYFLLLVYEDPTKDNGEVCRLAKIVVNKILEIPIQNIKLPMIFDELKDISTIPELQIKYRSISEAENDVDVKYREYLCTQKLEKKKDRIFKNMPRETMVELLADKTDDEDYQQKDTRIVIGKKEYRIKRELVNEASEELKETAEKIFNATSAITQTELDTKVHNPDFIVEKLSAVLTNYLSNE</sequence>
<reference evidence="1 2" key="1">
    <citation type="submission" date="2020-05" db="EMBL/GenBank/DDBJ databases">
        <title>Distinct polysaccharide utilization as determinants for interspecies competition between intestinal Prevotella spp.</title>
        <authorList>
            <person name="Galvez E.J.C."/>
            <person name="Iljazovic A."/>
            <person name="Strowig T."/>
        </authorList>
    </citation>
    <scope>NUCLEOTIDE SEQUENCE [LARGE SCALE GENOMIC DNA]</scope>
    <source>
        <strain evidence="1 2">PROD</strain>
    </source>
</reference>